<feature type="repeat" description="ANK" evidence="3">
    <location>
        <begin position="758"/>
        <end position="782"/>
    </location>
</feature>
<sequence>MSSHLYSLLPENGDNIRLLRLLPNEDEAASLHCELCNYSLQRLSIRIHSYEALSYVWGDPNKTLSIYVDKNQFQVTVNLHAALLQLRDPFFERIIWVDAICIDQNNKEERKQQVQLMAKIYSSAHRVIVWLGEQTVEIKGALEDIQLAANNEELIEHSKKEIKQQHILNLLQNPWFQRIWVLQEVAAARDVLIMCGSTTINGYVFCLGVKSLKLSYTASTELQTLPSVIYLIERAGLRPKFRTDLSERFSLNIRSLAELIDMFHTRQATDSRDKVYALLGMSSADSEKAGLQPDYNTSWEELFQQLVKFILGKDISVKISSQRAVIQCKGCILGQVSSVRRDDRQNLTITSRNTACNLGGTIEWTLQASAKPIHENDIICLLYGASKPTIIRLCKDHFSVIVIAATPLNKGSSSEWSKLSQSTAKFLREFLLVWNWENSYENLQDPEEYRTLIKTYSQVLLSSKAEFGGYLNEAIRLWNDIAILDDLKEHDKADERLLEARSGYLAAFGKDYPSEPLSQYSRTLLSFVAGEGHEDITKLLINTVHPDTKDGKYNLTPLLWATANGHEAVVKLLLATGQVEVGSKDKYNRTPLSLAAGNGHEAVVKLLLAISQVEVDSKDKYNRTPLSLAAENGHEAIVKLLLATGYIEINSKDSRYNQTPLSWAAENGHEAVVKLLLAIGHVEINSKNEYNQTPLSLAAENGHKAVVKLLLTTGHIKVDWKDESNQTPLSLAAENRHKAVVKLLLAIGYIEINSKNKYNQTPLSLAAENGHKAIVKLLLATGYIEINSKDSEYNRTPLSWAAGNGHEAVVKLLLTTGQVEVDSKDKYNRTPLSLAARNGHEAIVRLLDN</sequence>
<dbReference type="PROSITE" id="PS50088">
    <property type="entry name" value="ANK_REPEAT"/>
    <property type="match status" value="6"/>
</dbReference>
<organism evidence="5 6">
    <name type="scientific">Botryotinia convoluta</name>
    <dbReference type="NCBI Taxonomy" id="54673"/>
    <lineage>
        <taxon>Eukaryota</taxon>
        <taxon>Fungi</taxon>
        <taxon>Dikarya</taxon>
        <taxon>Ascomycota</taxon>
        <taxon>Pezizomycotina</taxon>
        <taxon>Leotiomycetes</taxon>
        <taxon>Helotiales</taxon>
        <taxon>Sclerotiniaceae</taxon>
        <taxon>Botryotinia</taxon>
    </lineage>
</organism>
<dbReference type="EMBL" id="PQXN01001054">
    <property type="protein sequence ID" value="TGO43697.1"/>
    <property type="molecule type" value="Genomic_DNA"/>
</dbReference>
<dbReference type="PANTHER" id="PTHR24198">
    <property type="entry name" value="ANKYRIN REPEAT AND PROTEIN KINASE DOMAIN-CONTAINING PROTEIN"/>
    <property type="match status" value="1"/>
</dbReference>
<dbReference type="InterPro" id="IPR002110">
    <property type="entry name" value="Ankyrin_rpt"/>
</dbReference>
<dbReference type="Gene3D" id="1.25.40.20">
    <property type="entry name" value="Ankyrin repeat-containing domain"/>
    <property type="match status" value="4"/>
</dbReference>
<dbReference type="PANTHER" id="PTHR24198:SF165">
    <property type="entry name" value="ANKYRIN REPEAT-CONTAINING PROTEIN-RELATED"/>
    <property type="match status" value="1"/>
</dbReference>
<feature type="repeat" description="ANK" evidence="3">
    <location>
        <begin position="621"/>
        <end position="645"/>
    </location>
</feature>
<name>A0A4Z1HFA4_9HELO</name>
<proteinExistence type="predicted"/>
<dbReference type="PROSITE" id="PS50297">
    <property type="entry name" value="ANK_REP_REGION"/>
    <property type="match status" value="6"/>
</dbReference>
<dbReference type="Pfam" id="PF12796">
    <property type="entry name" value="Ank_2"/>
    <property type="match status" value="2"/>
</dbReference>
<reference evidence="5 6" key="1">
    <citation type="submission" date="2017-12" db="EMBL/GenBank/DDBJ databases">
        <title>Comparative genomics of Botrytis spp.</title>
        <authorList>
            <person name="Valero-Jimenez C.A."/>
            <person name="Tapia P."/>
            <person name="Veloso J."/>
            <person name="Silva-Moreno E."/>
            <person name="Staats M."/>
            <person name="Valdes J.H."/>
            <person name="Van Kan J.A.L."/>
        </authorList>
    </citation>
    <scope>NUCLEOTIDE SEQUENCE [LARGE SCALE GENOMIC DNA]</scope>
    <source>
        <strain evidence="5 6">MUCL11595</strain>
    </source>
</reference>
<feature type="repeat" description="ANK" evidence="3">
    <location>
        <begin position="793"/>
        <end position="817"/>
    </location>
</feature>
<dbReference type="Pfam" id="PF06985">
    <property type="entry name" value="HET"/>
    <property type="match status" value="1"/>
</dbReference>
<evidence type="ECO:0000313" key="5">
    <source>
        <dbReference type="EMBL" id="TGO43697.1"/>
    </source>
</evidence>
<dbReference type="AlphaFoldDB" id="A0A4Z1HFA4"/>
<feature type="domain" description="Heterokaryon incompatibility" evidence="4">
    <location>
        <begin position="50"/>
        <end position="184"/>
    </location>
</feature>
<accession>A0A4Z1HFA4</accession>
<dbReference type="Proteomes" id="UP000297527">
    <property type="component" value="Unassembled WGS sequence"/>
</dbReference>
<dbReference type="OrthoDB" id="194358at2759"/>
<keyword evidence="2 3" id="KW-0040">ANK repeat</keyword>
<keyword evidence="1" id="KW-0677">Repeat</keyword>
<dbReference type="SMART" id="SM00248">
    <property type="entry name" value="ANK"/>
    <property type="match status" value="9"/>
</dbReference>
<evidence type="ECO:0000256" key="1">
    <source>
        <dbReference type="ARBA" id="ARBA00022737"/>
    </source>
</evidence>
<feature type="repeat" description="ANK" evidence="3">
    <location>
        <begin position="690"/>
        <end position="714"/>
    </location>
</feature>
<feature type="repeat" description="ANK" evidence="3">
    <location>
        <begin position="656"/>
        <end position="680"/>
    </location>
</feature>
<dbReference type="InterPro" id="IPR010730">
    <property type="entry name" value="HET"/>
</dbReference>
<keyword evidence="6" id="KW-1185">Reference proteome</keyword>
<dbReference type="SUPFAM" id="SSF48403">
    <property type="entry name" value="Ankyrin repeat"/>
    <property type="match status" value="1"/>
</dbReference>
<protein>
    <recommendedName>
        <fullName evidence="4">Heterokaryon incompatibility domain-containing protein</fullName>
    </recommendedName>
</protein>
<dbReference type="InterPro" id="IPR036770">
    <property type="entry name" value="Ankyrin_rpt-contain_sf"/>
</dbReference>
<dbReference type="Pfam" id="PF13637">
    <property type="entry name" value="Ank_4"/>
    <property type="match status" value="2"/>
</dbReference>
<evidence type="ECO:0000313" key="6">
    <source>
        <dbReference type="Proteomes" id="UP000297527"/>
    </source>
</evidence>
<gene>
    <name evidence="5" type="ORF">BCON_1056g00010</name>
</gene>
<comment type="caution">
    <text evidence="5">The sequence shown here is derived from an EMBL/GenBank/DDBJ whole genome shotgun (WGS) entry which is preliminary data.</text>
</comment>
<evidence type="ECO:0000256" key="3">
    <source>
        <dbReference type="PROSITE-ProRule" id="PRU00023"/>
    </source>
</evidence>
<feature type="repeat" description="ANK" evidence="3">
    <location>
        <begin position="827"/>
        <end position="849"/>
    </location>
</feature>
<evidence type="ECO:0000256" key="2">
    <source>
        <dbReference type="ARBA" id="ARBA00023043"/>
    </source>
</evidence>
<evidence type="ECO:0000259" key="4">
    <source>
        <dbReference type="Pfam" id="PF06985"/>
    </source>
</evidence>